<sequence length="164" mass="19544">MGLDVLFTVEHRLPGGPWKRAEPLVTNTIDVEYFLDDDDNIRDLPTLQGRLVHEDWSFWPRDHWIIQVPWIVSRPRPDDLTQETREYFELWTHVEPGEDPGGMITLRDMEETDWEQKVGHFLWEDRSSDDDPRPYIVMIRERVLACLRALGHPDDVRLIYGFNY</sequence>
<keyword evidence="2" id="KW-1185">Reference proteome</keyword>
<name>A0ABV9I816_9DEIO</name>
<dbReference type="RefSeq" id="WP_380060868.1">
    <property type="nucleotide sequence ID" value="NZ_JBHSEI010000002.1"/>
</dbReference>
<dbReference type="EMBL" id="JBHSEI010000002">
    <property type="protein sequence ID" value="MFC4637840.1"/>
    <property type="molecule type" value="Genomic_DNA"/>
</dbReference>
<reference evidence="2" key="1">
    <citation type="journal article" date="2019" name="Int. J. Syst. Evol. Microbiol.">
        <title>The Global Catalogue of Microorganisms (GCM) 10K type strain sequencing project: providing services to taxonomists for standard genome sequencing and annotation.</title>
        <authorList>
            <consortium name="The Broad Institute Genomics Platform"/>
            <consortium name="The Broad Institute Genome Sequencing Center for Infectious Disease"/>
            <person name="Wu L."/>
            <person name="Ma J."/>
        </authorList>
    </citation>
    <scope>NUCLEOTIDE SEQUENCE [LARGE SCALE GENOMIC DNA]</scope>
    <source>
        <strain evidence="2">CCUG 55995</strain>
    </source>
</reference>
<protein>
    <submittedName>
        <fullName evidence="1">Uncharacterized protein</fullName>
    </submittedName>
</protein>
<gene>
    <name evidence="1" type="ORF">ACFO0D_05755</name>
</gene>
<evidence type="ECO:0000313" key="1">
    <source>
        <dbReference type="EMBL" id="MFC4637840.1"/>
    </source>
</evidence>
<dbReference type="Proteomes" id="UP001595952">
    <property type="component" value="Unassembled WGS sequence"/>
</dbReference>
<proteinExistence type="predicted"/>
<accession>A0ABV9I816</accession>
<organism evidence="1 2">
    <name type="scientific">Deinococcus hohokamensis</name>
    <dbReference type="NCBI Taxonomy" id="309883"/>
    <lineage>
        <taxon>Bacteria</taxon>
        <taxon>Thermotogati</taxon>
        <taxon>Deinococcota</taxon>
        <taxon>Deinococci</taxon>
        <taxon>Deinococcales</taxon>
        <taxon>Deinococcaceae</taxon>
        <taxon>Deinococcus</taxon>
    </lineage>
</organism>
<comment type="caution">
    <text evidence="1">The sequence shown here is derived from an EMBL/GenBank/DDBJ whole genome shotgun (WGS) entry which is preliminary data.</text>
</comment>
<evidence type="ECO:0000313" key="2">
    <source>
        <dbReference type="Proteomes" id="UP001595952"/>
    </source>
</evidence>